<feature type="active site" description="Proton donor" evidence="5">
    <location>
        <position position="83"/>
    </location>
</feature>
<evidence type="ECO:0000256" key="6">
    <source>
        <dbReference type="PIRSR" id="PIRSR017434-2"/>
    </source>
</evidence>
<keyword evidence="2 6" id="KW-0479">Metal-binding</keyword>
<evidence type="ECO:0000313" key="8">
    <source>
        <dbReference type="EnsemblMetazoa" id="CLYHEMP017947.2"/>
    </source>
</evidence>
<name>A0A7M5X522_9CNID</name>
<dbReference type="InterPro" id="IPR016695">
    <property type="entry name" value="Pur_nucleotidase"/>
</dbReference>
<dbReference type="GeneID" id="136809756"/>
<feature type="binding site" evidence="6">
    <location>
        <position position="83"/>
    </location>
    <ligand>
        <name>GMP</name>
        <dbReference type="ChEBI" id="CHEBI:58115"/>
    </ligand>
</feature>
<feature type="region of interest" description="Disordered" evidence="7">
    <location>
        <begin position="1"/>
        <end position="37"/>
    </location>
</feature>
<feature type="binding site" evidence="6">
    <location>
        <position position="81"/>
    </location>
    <ligand>
        <name>Mg(2+)</name>
        <dbReference type="ChEBI" id="CHEBI:18420"/>
    </ligand>
</feature>
<dbReference type="PIRSF" id="PIRSF017434">
    <property type="entry name" value="Purine_5'-nucleotidase"/>
    <property type="match status" value="1"/>
</dbReference>
<keyword evidence="9" id="KW-1185">Reference proteome</keyword>
<feature type="compositionally biased region" description="Acidic residues" evidence="7">
    <location>
        <begin position="559"/>
        <end position="572"/>
    </location>
</feature>
<dbReference type="GO" id="GO:0046872">
    <property type="term" value="F:metal ion binding"/>
    <property type="evidence" value="ECO:0007669"/>
    <property type="project" value="UniProtKB-KW"/>
</dbReference>
<accession>A0A7M5X522</accession>
<evidence type="ECO:0000256" key="1">
    <source>
        <dbReference type="ARBA" id="ARBA00009589"/>
    </source>
</evidence>
<keyword evidence="4 6" id="KW-0460">Magnesium</keyword>
<dbReference type="CDD" id="cd07522">
    <property type="entry name" value="HAD_cN-II"/>
    <property type="match status" value="1"/>
</dbReference>
<dbReference type="GO" id="GO:0046037">
    <property type="term" value="P:GMP metabolic process"/>
    <property type="evidence" value="ECO:0007669"/>
    <property type="project" value="UniProtKB-ARBA"/>
</dbReference>
<dbReference type="AlphaFoldDB" id="A0A7M5X522"/>
<reference evidence="8" key="1">
    <citation type="submission" date="2021-01" db="UniProtKB">
        <authorList>
            <consortium name="EnsemblMetazoa"/>
        </authorList>
    </citation>
    <scope>IDENTIFICATION</scope>
</reference>
<dbReference type="PANTHER" id="PTHR12103">
    <property type="entry name" value="5'-NUCLEOTIDASE DOMAIN-CONTAINING"/>
    <property type="match status" value="1"/>
</dbReference>
<dbReference type="Proteomes" id="UP000594262">
    <property type="component" value="Unplaced"/>
</dbReference>
<comment type="cofactor">
    <cofactor evidence="6">
        <name>Mg(2+)</name>
        <dbReference type="ChEBI" id="CHEBI:18420"/>
    </cofactor>
    <text evidence="6">Binds 1 Mg(2+) ion per subunit.</text>
</comment>
<sequence length="572" mass="65551">MSSAQITNKQNGTTVATNGHSQNGSHSNGVSTPNGNGVNKLNDYAYGDYLHMDTYNKRNVEERIFVNRSLSLENIKFFGFDMDYTLAVYKSPAYEELQFSLTIDKLIEQGYPEELKGIKYDPTFPVRGLLFDKLYGNLLKVDAYGNILSCIHGYEFVYGEELRQYYPNKFVQFEKQPRFGILNTLFSLPEIYILATVVDLFDNKLTDFVKQKDGIRKGDVFISYKSIGQDVRMAMDSLHKSDGSLKPKTMEDPDKYIAKDPRIPKLLYRIKKAGRKTFLVTNSGYKYTKQVMTYLCDIPEGPEPGVPKVQWKDLFDLIVVDAKKPLFFEEGTALRQVDEKTGSLRIGHYTGKHEKGHVYSGGNSEVFSEILGAEGKDILYVGDHIFGDILKSKKQQGWRTYLVVPELVQELDVWTEKRDMFDRIKDLQTELSEKYKDLDSNTTDKIDITHVRKNIKKVVHEMEMCYGQLGSLFRSGSRQTFFASQSLRFADLYATSCVNLLYYPFSYLFRAPSQLMPHESTVEHEKTTKRYGPIENARRGVTYDGNEPPSQTPCVENHECDESEEEDEALTN</sequence>
<proteinExistence type="inferred from homology"/>
<evidence type="ECO:0000256" key="7">
    <source>
        <dbReference type="SAM" id="MobiDB-lite"/>
    </source>
</evidence>
<keyword evidence="3" id="KW-0378">Hydrolase</keyword>
<protein>
    <recommendedName>
        <fullName evidence="10">Cytosolic purine 5'-nucleotidase</fullName>
    </recommendedName>
</protein>
<dbReference type="SUPFAM" id="SSF56784">
    <property type="entry name" value="HAD-like"/>
    <property type="match status" value="1"/>
</dbReference>
<dbReference type="RefSeq" id="XP_066922409.1">
    <property type="nucleotide sequence ID" value="XM_067066308.1"/>
</dbReference>
<evidence type="ECO:0008006" key="10">
    <source>
        <dbReference type="Google" id="ProtNLM"/>
    </source>
</evidence>
<dbReference type="InterPro" id="IPR023214">
    <property type="entry name" value="HAD_sf"/>
</dbReference>
<organism evidence="8 9">
    <name type="scientific">Clytia hemisphaerica</name>
    <dbReference type="NCBI Taxonomy" id="252671"/>
    <lineage>
        <taxon>Eukaryota</taxon>
        <taxon>Metazoa</taxon>
        <taxon>Cnidaria</taxon>
        <taxon>Hydrozoa</taxon>
        <taxon>Hydroidolina</taxon>
        <taxon>Leptothecata</taxon>
        <taxon>Obeliida</taxon>
        <taxon>Clytiidae</taxon>
        <taxon>Clytia</taxon>
    </lineage>
</organism>
<dbReference type="Pfam" id="PF05761">
    <property type="entry name" value="5_nucleotid"/>
    <property type="match status" value="1"/>
</dbReference>
<feature type="active site" description="Nucleophile" evidence="5">
    <location>
        <position position="81"/>
    </location>
</feature>
<dbReference type="InterPro" id="IPR008380">
    <property type="entry name" value="HAD-SF_hydro_IG_5-nucl"/>
</dbReference>
<dbReference type="Gene3D" id="3.40.50.1000">
    <property type="entry name" value="HAD superfamily/HAD-like"/>
    <property type="match status" value="2"/>
</dbReference>
<dbReference type="NCBIfam" id="TIGR02244">
    <property type="entry name" value="HAD-IG-Ncltidse"/>
    <property type="match status" value="1"/>
</dbReference>
<feature type="binding site" evidence="6">
    <location>
        <position position="383"/>
    </location>
    <ligand>
        <name>Mg(2+)</name>
        <dbReference type="ChEBI" id="CHEBI:18420"/>
    </ligand>
</feature>
<evidence type="ECO:0000256" key="4">
    <source>
        <dbReference type="ARBA" id="ARBA00022842"/>
    </source>
</evidence>
<dbReference type="FunFam" id="3.40.50.1000:FF:000021">
    <property type="entry name" value="NT5C2 isoform 1"/>
    <property type="match status" value="1"/>
</dbReference>
<evidence type="ECO:0000256" key="2">
    <source>
        <dbReference type="ARBA" id="ARBA00022723"/>
    </source>
</evidence>
<dbReference type="PANTHER" id="PTHR12103:SF15">
    <property type="entry name" value="CYTOSOLIC PURINE 5'-NUCLEOTIDASE"/>
    <property type="match status" value="1"/>
</dbReference>
<dbReference type="EnsemblMetazoa" id="CLYHEMT017947.2">
    <property type="protein sequence ID" value="CLYHEMP017947.2"/>
    <property type="gene ID" value="CLYHEMG017947"/>
</dbReference>
<dbReference type="OrthoDB" id="10252832at2759"/>
<evidence type="ECO:0000256" key="5">
    <source>
        <dbReference type="PIRSR" id="PIRSR017434-1"/>
    </source>
</evidence>
<dbReference type="GO" id="GO:0008253">
    <property type="term" value="F:5'-nucleotidase activity"/>
    <property type="evidence" value="ECO:0007669"/>
    <property type="project" value="TreeGrafter"/>
</dbReference>
<feature type="region of interest" description="Disordered" evidence="7">
    <location>
        <begin position="519"/>
        <end position="572"/>
    </location>
</feature>
<evidence type="ECO:0000313" key="9">
    <source>
        <dbReference type="Proteomes" id="UP000594262"/>
    </source>
</evidence>
<evidence type="ECO:0000256" key="3">
    <source>
        <dbReference type="ARBA" id="ARBA00022801"/>
    </source>
</evidence>
<comment type="similarity">
    <text evidence="1">Belongs to the 5'(3')-deoxyribonucleotidase family.</text>
</comment>
<dbReference type="InterPro" id="IPR036412">
    <property type="entry name" value="HAD-like_sf"/>
</dbReference>